<dbReference type="InterPro" id="IPR036770">
    <property type="entry name" value="Ankyrin_rpt-contain_sf"/>
</dbReference>
<evidence type="ECO:0000256" key="1">
    <source>
        <dbReference type="PROSITE-ProRule" id="PRU00023"/>
    </source>
</evidence>
<proteinExistence type="predicted"/>
<dbReference type="SUPFAM" id="SSF48403">
    <property type="entry name" value="Ankyrin repeat"/>
    <property type="match status" value="1"/>
</dbReference>
<evidence type="ECO:0000313" key="2">
    <source>
        <dbReference type="EMBL" id="XBS67306.1"/>
    </source>
</evidence>
<feature type="repeat" description="ANK" evidence="1">
    <location>
        <begin position="1"/>
        <end position="30"/>
    </location>
</feature>
<accession>A0AAU7Q550</accession>
<gene>
    <name evidence="2" type="ORF">ABLO99_01065</name>
</gene>
<protein>
    <submittedName>
        <fullName evidence="2">Ankyrin repeat domain-containing protein</fullName>
    </submittedName>
</protein>
<dbReference type="Gene3D" id="1.25.40.20">
    <property type="entry name" value="Ankyrin repeat-containing domain"/>
    <property type="match status" value="1"/>
</dbReference>
<dbReference type="EMBL" id="CP157942">
    <property type="protein sequence ID" value="XBS67306.1"/>
    <property type="molecule type" value="Genomic_DNA"/>
</dbReference>
<dbReference type="InterPro" id="IPR002110">
    <property type="entry name" value="Ankyrin_rpt"/>
</dbReference>
<dbReference type="Pfam" id="PF13637">
    <property type="entry name" value="Ank_4"/>
    <property type="match status" value="1"/>
</dbReference>
<dbReference type="PROSITE" id="PS50088">
    <property type="entry name" value="ANK_REPEAT"/>
    <property type="match status" value="1"/>
</dbReference>
<keyword evidence="1" id="KW-0040">ANK repeat</keyword>
<dbReference type="RefSeq" id="WP_349967867.1">
    <property type="nucleotide sequence ID" value="NZ_CP157942.1"/>
</dbReference>
<name>A0AAU7Q550_9RICK</name>
<organism evidence="2">
    <name type="scientific">Wolbachia endosymbiont of Armadillidium arcangelii</name>
    <dbReference type="NCBI Taxonomy" id="3158571"/>
    <lineage>
        <taxon>Bacteria</taxon>
        <taxon>Pseudomonadati</taxon>
        <taxon>Pseudomonadota</taxon>
        <taxon>Alphaproteobacteria</taxon>
        <taxon>Rickettsiales</taxon>
        <taxon>Anaplasmataceae</taxon>
        <taxon>Wolbachieae</taxon>
        <taxon>Wolbachia</taxon>
    </lineage>
</organism>
<dbReference type="AlphaFoldDB" id="A0AAU7Q550"/>
<reference evidence="2" key="1">
    <citation type="submission" date="2024-06" db="EMBL/GenBank/DDBJ databases">
        <authorList>
            <person name="Dussert Y."/>
            <person name="Peccoud J."/>
            <person name="Pigeault R."/>
        </authorList>
    </citation>
    <scope>NUCLEOTIDE SEQUENCE</scope>
    <source>
        <strain evidence="2">WArc</strain>
    </source>
</reference>
<sequence length="75" mass="8033">MLLHDAVREGCLDLVSALLNQGVGVNIQDNDGDTALHFANLNNNVEIQALLQAAEPNGNMNNVNMENLYGPGMGR</sequence>
<dbReference type="PROSITE" id="PS50297">
    <property type="entry name" value="ANK_REP_REGION"/>
    <property type="match status" value="1"/>
</dbReference>